<name>A0ABV4P3G6_9GAMM</name>
<dbReference type="InterPro" id="IPR036440">
    <property type="entry name" value="Peptidase_C15-like_sf"/>
</dbReference>
<comment type="caution">
    <text evidence="11">The sequence shown here is derived from an EMBL/GenBank/DDBJ whole genome shotgun (WGS) entry which is preliminary data.</text>
</comment>
<evidence type="ECO:0000256" key="1">
    <source>
        <dbReference type="ARBA" id="ARBA00001770"/>
    </source>
</evidence>
<comment type="function">
    <text evidence="2 9">Removes 5-oxoproline from various penultimate amino acid residues except L-proline.</text>
</comment>
<accession>A0ABV4P3G6</accession>
<evidence type="ECO:0000256" key="5">
    <source>
        <dbReference type="ARBA" id="ARBA00022490"/>
    </source>
</evidence>
<evidence type="ECO:0000256" key="10">
    <source>
        <dbReference type="PROSITE-ProRule" id="PRU10076"/>
    </source>
</evidence>
<dbReference type="NCBIfam" id="NF009676">
    <property type="entry name" value="PRK13197.1"/>
    <property type="match status" value="1"/>
</dbReference>
<reference evidence="11 12" key="1">
    <citation type="submission" date="2024-08" db="EMBL/GenBank/DDBJ databases">
        <authorList>
            <person name="Ishaq N."/>
        </authorList>
    </citation>
    <scope>NUCLEOTIDE SEQUENCE [LARGE SCALE GENOMIC DNA]</scope>
    <source>
        <strain evidence="11 12">DSM 18651</strain>
    </source>
</reference>
<feature type="active site" evidence="9">
    <location>
        <position position="146"/>
    </location>
</feature>
<comment type="similarity">
    <text evidence="4 9">Belongs to the peptidase C15 family.</text>
</comment>
<evidence type="ECO:0000313" key="11">
    <source>
        <dbReference type="EMBL" id="MFA0812921.1"/>
    </source>
</evidence>
<organism evidence="11 12">
    <name type="scientific">Microbulbifer epialgicus</name>
    <dbReference type="NCBI Taxonomy" id="393907"/>
    <lineage>
        <taxon>Bacteria</taxon>
        <taxon>Pseudomonadati</taxon>
        <taxon>Pseudomonadota</taxon>
        <taxon>Gammaproteobacteria</taxon>
        <taxon>Cellvibrionales</taxon>
        <taxon>Microbulbiferaceae</taxon>
        <taxon>Microbulbifer</taxon>
    </lineage>
</organism>
<keyword evidence="12" id="KW-1185">Reference proteome</keyword>
<evidence type="ECO:0000256" key="4">
    <source>
        <dbReference type="ARBA" id="ARBA00006641"/>
    </source>
</evidence>
<dbReference type="HAMAP" id="MF_00417">
    <property type="entry name" value="Pyrrolid_peptidase"/>
    <property type="match status" value="1"/>
</dbReference>
<dbReference type="EC" id="3.4.19.3" evidence="9"/>
<dbReference type="PANTHER" id="PTHR23402:SF1">
    <property type="entry name" value="PYROGLUTAMYL-PEPTIDASE I"/>
    <property type="match status" value="1"/>
</dbReference>
<dbReference type="InterPro" id="IPR033693">
    <property type="entry name" value="PGPEP1_Glu_AS"/>
</dbReference>
<evidence type="ECO:0000256" key="6">
    <source>
        <dbReference type="ARBA" id="ARBA00022670"/>
    </source>
</evidence>
<gene>
    <name evidence="9 11" type="primary">pcp</name>
    <name evidence="11" type="ORF">ACCI49_18590</name>
</gene>
<dbReference type="Pfam" id="PF01470">
    <property type="entry name" value="Peptidase_C15"/>
    <property type="match status" value="1"/>
</dbReference>
<dbReference type="Gene3D" id="3.40.630.20">
    <property type="entry name" value="Peptidase C15, pyroglutamyl peptidase I-like"/>
    <property type="match status" value="1"/>
</dbReference>
<feature type="active site" evidence="9 10">
    <location>
        <position position="80"/>
    </location>
</feature>
<dbReference type="NCBIfam" id="TIGR00504">
    <property type="entry name" value="pyro_pdase"/>
    <property type="match status" value="1"/>
</dbReference>
<dbReference type="RefSeq" id="WP_371840655.1">
    <property type="nucleotide sequence ID" value="NZ_JBGMEK010000061.1"/>
</dbReference>
<keyword evidence="8 9" id="KW-0788">Thiol protease</keyword>
<protein>
    <recommendedName>
        <fullName evidence="9">Pyrrolidone-carboxylate peptidase</fullName>
        <ecNumber evidence="9">3.4.19.3</ecNumber>
    </recommendedName>
    <alternativeName>
        <fullName evidence="9">5-oxoprolyl-peptidase</fullName>
    </alternativeName>
    <alternativeName>
        <fullName evidence="9">Pyroglutamyl-peptidase I</fullName>
        <shortName evidence="9">PGP-I</shortName>
        <shortName evidence="9">Pyrase</shortName>
    </alternativeName>
</protein>
<proteinExistence type="inferred from homology"/>
<comment type="subcellular location">
    <subcellularLocation>
        <location evidence="3 9">Cytoplasm</location>
    </subcellularLocation>
</comment>
<feature type="active site" evidence="9">
    <location>
        <position position="170"/>
    </location>
</feature>
<keyword evidence="5 9" id="KW-0963">Cytoplasm</keyword>
<dbReference type="PRINTS" id="PR00706">
    <property type="entry name" value="PYROGLUPTASE"/>
</dbReference>
<dbReference type="InterPro" id="IPR000816">
    <property type="entry name" value="Peptidase_C15"/>
</dbReference>
<evidence type="ECO:0000313" key="12">
    <source>
        <dbReference type="Proteomes" id="UP001569428"/>
    </source>
</evidence>
<dbReference type="PROSITE" id="PS01333">
    <property type="entry name" value="PYRASE_GLU"/>
    <property type="match status" value="1"/>
</dbReference>
<keyword evidence="6 9" id="KW-0645">Protease</keyword>
<dbReference type="InterPro" id="IPR016125">
    <property type="entry name" value="Peptidase_C15-like"/>
</dbReference>
<dbReference type="SUPFAM" id="SSF53182">
    <property type="entry name" value="Pyrrolidone carboxyl peptidase (pyroglutamate aminopeptidase)"/>
    <property type="match status" value="1"/>
</dbReference>
<evidence type="ECO:0000256" key="8">
    <source>
        <dbReference type="ARBA" id="ARBA00022807"/>
    </source>
</evidence>
<evidence type="ECO:0000256" key="9">
    <source>
        <dbReference type="HAMAP-Rule" id="MF_00417"/>
    </source>
</evidence>
<dbReference type="GO" id="GO:0016920">
    <property type="term" value="F:pyroglutamyl-peptidase activity"/>
    <property type="evidence" value="ECO:0007669"/>
    <property type="project" value="UniProtKB-EC"/>
</dbReference>
<dbReference type="Proteomes" id="UP001569428">
    <property type="component" value="Unassembled WGS sequence"/>
</dbReference>
<dbReference type="CDD" id="cd00501">
    <property type="entry name" value="Peptidase_C15"/>
    <property type="match status" value="1"/>
</dbReference>
<comment type="catalytic activity">
    <reaction evidence="1 9 10">
        <text>Release of an N-terminal pyroglutamyl group from a polypeptide, the second amino acid generally not being Pro.</text>
        <dbReference type="EC" id="3.4.19.3"/>
    </reaction>
</comment>
<evidence type="ECO:0000256" key="2">
    <source>
        <dbReference type="ARBA" id="ARBA00002280"/>
    </source>
</evidence>
<dbReference type="PIRSF" id="PIRSF015592">
    <property type="entry name" value="Prld-crbxl_pptds"/>
    <property type="match status" value="1"/>
</dbReference>
<keyword evidence="7 9" id="KW-0378">Hydrolase</keyword>
<evidence type="ECO:0000256" key="3">
    <source>
        <dbReference type="ARBA" id="ARBA00004496"/>
    </source>
</evidence>
<evidence type="ECO:0000256" key="7">
    <source>
        <dbReference type="ARBA" id="ARBA00022801"/>
    </source>
</evidence>
<dbReference type="InterPro" id="IPR029762">
    <property type="entry name" value="PGP-I_bact-type"/>
</dbReference>
<dbReference type="EMBL" id="JBGMEK010000061">
    <property type="protein sequence ID" value="MFA0812921.1"/>
    <property type="molecule type" value="Genomic_DNA"/>
</dbReference>
<comment type="subunit">
    <text evidence="9">Homotetramer.</text>
</comment>
<dbReference type="PANTHER" id="PTHR23402">
    <property type="entry name" value="PROTEASE FAMILY C15 PYROGLUTAMYL-PEPTIDASE I-RELATED"/>
    <property type="match status" value="1"/>
</dbReference>
<sequence length="222" mass="24258">MKKVLVSGFEPFGHTPINPAESVMRILDGTRIGSSEISGILVPSNFFESIDVVTAAIEELQPELVVMLGEYGGRAMVTVERIAQNFNDSTRYHLKDNRGMEMQGKPTIPNGPTAYRSTLPLRAMVKAMRDEGVPADISDTAATFCCNHLMYGVLHYIVTNQLNMRAGWIHLPQLPEVAALSENIGTPSMSRETSALGVHAGIEAALLHPEDIDTPIPSRFQI</sequence>